<keyword evidence="5" id="KW-1185">Reference proteome</keyword>
<dbReference type="PANTHER" id="PTHR46667:SF6">
    <property type="entry name" value="OS01G0185100 PROTEIN"/>
    <property type="match status" value="1"/>
</dbReference>
<dbReference type="Pfam" id="PF07889">
    <property type="entry name" value="DUF1664"/>
    <property type="match status" value="1"/>
</dbReference>
<protein>
    <recommendedName>
        <fullName evidence="3">DUF1664 domain-containing protein</fullName>
    </recommendedName>
</protein>
<reference evidence="4" key="1">
    <citation type="journal article" date="2020" name="bioRxiv">
        <title>Comparative genomics of Chlamydomonas.</title>
        <authorList>
            <person name="Craig R.J."/>
            <person name="Hasan A.R."/>
            <person name="Ness R.W."/>
            <person name="Keightley P.D."/>
        </authorList>
    </citation>
    <scope>NUCLEOTIDE SEQUENCE</scope>
    <source>
        <strain evidence="4">CCAP 11/70</strain>
    </source>
</reference>
<dbReference type="EMBL" id="JAEHOE010000011">
    <property type="protein sequence ID" value="KAG2498184.1"/>
    <property type="molecule type" value="Genomic_DNA"/>
</dbReference>
<feature type="signal peptide" evidence="2">
    <location>
        <begin position="1"/>
        <end position="21"/>
    </location>
</feature>
<feature type="chain" id="PRO_5033024411" description="DUF1664 domain-containing protein" evidence="2">
    <location>
        <begin position="22"/>
        <end position="359"/>
    </location>
</feature>
<evidence type="ECO:0000259" key="3">
    <source>
        <dbReference type="Pfam" id="PF07889"/>
    </source>
</evidence>
<evidence type="ECO:0000256" key="1">
    <source>
        <dbReference type="SAM" id="MobiDB-lite"/>
    </source>
</evidence>
<name>A0A835YIB9_9CHLO</name>
<dbReference type="InterPro" id="IPR012458">
    <property type="entry name" value="DUF1664"/>
</dbReference>
<comment type="caution">
    <text evidence="4">The sequence shown here is derived from an EMBL/GenBank/DDBJ whole genome shotgun (WGS) entry which is preliminary data.</text>
</comment>
<feature type="region of interest" description="Disordered" evidence="1">
    <location>
        <begin position="295"/>
        <end position="359"/>
    </location>
</feature>
<feature type="domain" description="DUF1664" evidence="3">
    <location>
        <begin position="102"/>
        <end position="218"/>
    </location>
</feature>
<keyword evidence="2" id="KW-0732">Signal</keyword>
<dbReference type="AlphaFoldDB" id="A0A835YIB9"/>
<evidence type="ECO:0000256" key="2">
    <source>
        <dbReference type="SAM" id="SignalP"/>
    </source>
</evidence>
<sequence>MPTWPTALGGMLFAGYAATQAQKAGLDSPTSFVTSAIRNLGDGSTFGSASVSGRSGMGGGSELTVLQGEVDRLHKLLSDVVRGQKSGGPLVIHTGRGTWFGFMFPILLAGGGVTYAYCWWHGISVTDWFMVTNKSLQQFRNLVSESMTQLWEEMRKQKDEFVARISAVGQQQQQLMAAQGEMDEKLTNVKANVDEIRDISNSIETRVGQMDHTMNLMSSGVQRANEGIYLLCAAVAEVTRRVGMDNSRLKTYVQSTPPELTEANPGLRTLLQGFESGPAPAIAGPTGVITEVSSVDSEPELPSPGGGRGIAGQDMKQVLYRRDSAAAPAASASGRGLIGGLWGSSNGSANRSRTPANAH</sequence>
<dbReference type="OrthoDB" id="544175at2759"/>
<organism evidence="4 5">
    <name type="scientific">Edaphochlamys debaryana</name>
    <dbReference type="NCBI Taxonomy" id="47281"/>
    <lineage>
        <taxon>Eukaryota</taxon>
        <taxon>Viridiplantae</taxon>
        <taxon>Chlorophyta</taxon>
        <taxon>core chlorophytes</taxon>
        <taxon>Chlorophyceae</taxon>
        <taxon>CS clade</taxon>
        <taxon>Chlamydomonadales</taxon>
        <taxon>Chlamydomonadales incertae sedis</taxon>
        <taxon>Edaphochlamys</taxon>
    </lineage>
</organism>
<proteinExistence type="predicted"/>
<evidence type="ECO:0000313" key="5">
    <source>
        <dbReference type="Proteomes" id="UP000612055"/>
    </source>
</evidence>
<dbReference type="SUPFAM" id="SSF58104">
    <property type="entry name" value="Methyl-accepting chemotaxis protein (MCP) signaling domain"/>
    <property type="match status" value="1"/>
</dbReference>
<accession>A0A835YIB9</accession>
<dbReference type="PANTHER" id="PTHR46667">
    <property type="entry name" value="OS05G0182700 PROTEIN"/>
    <property type="match status" value="1"/>
</dbReference>
<evidence type="ECO:0000313" key="4">
    <source>
        <dbReference type="EMBL" id="KAG2498184.1"/>
    </source>
</evidence>
<feature type="compositionally biased region" description="Polar residues" evidence="1">
    <location>
        <begin position="343"/>
        <end position="359"/>
    </location>
</feature>
<gene>
    <name evidence="4" type="ORF">HYH03_003938</name>
</gene>
<dbReference type="Proteomes" id="UP000612055">
    <property type="component" value="Unassembled WGS sequence"/>
</dbReference>